<dbReference type="GO" id="GO:0004497">
    <property type="term" value="F:monooxygenase activity"/>
    <property type="evidence" value="ECO:0007669"/>
    <property type="project" value="UniProtKB-KW"/>
</dbReference>
<reference evidence="7" key="1">
    <citation type="journal article" date="2016" name="Nat. Genet.">
        <title>A high-quality carrot genome assembly provides new insights into carotenoid accumulation and asterid genome evolution.</title>
        <authorList>
            <person name="Iorizzo M."/>
            <person name="Ellison S."/>
            <person name="Senalik D."/>
            <person name="Zeng P."/>
            <person name="Satapoomin P."/>
            <person name="Huang J."/>
            <person name="Bowman M."/>
            <person name="Iovene M."/>
            <person name="Sanseverino W."/>
            <person name="Cavagnaro P."/>
            <person name="Yildiz M."/>
            <person name="Macko-Podgorni A."/>
            <person name="Moranska E."/>
            <person name="Grzebelus E."/>
            <person name="Grzebelus D."/>
            <person name="Ashrafi H."/>
            <person name="Zheng Z."/>
            <person name="Cheng S."/>
            <person name="Spooner D."/>
            <person name="Van Deynze A."/>
            <person name="Simon P."/>
        </authorList>
    </citation>
    <scope>NUCLEOTIDE SEQUENCE</scope>
    <source>
        <tissue evidence="7">Leaf</tissue>
    </source>
</reference>
<keyword evidence="6" id="KW-0503">Monooxygenase</keyword>
<comment type="similarity">
    <text evidence="1 6">Belongs to the cytochrome P450 family.</text>
</comment>
<dbReference type="SUPFAM" id="SSF48264">
    <property type="entry name" value="Cytochrome P450"/>
    <property type="match status" value="1"/>
</dbReference>
<evidence type="ECO:0000256" key="5">
    <source>
        <dbReference type="PIRSR" id="PIRSR602401-1"/>
    </source>
</evidence>
<keyword evidence="4 5" id="KW-0408">Iron</keyword>
<sequence>MFVAGSETTSVTVEWALSELIRSPQCMKKAKDELERVIGARRKIKESDIDKLPYLQAVVKETLRLHPAVPLLVPRCSMEDANYMDYFIPVNTQVFVNAWAIGRDSDAWEDPLCFNPQRFLGSSIDYKGHDFEFIPFGSGRRICIGMDLAHRVVHLSLATLLWSFDWELDVSVSLETLDMTERMGITLRKLVPLRAIPQKRELCVDH</sequence>
<accession>A0AAF1ATV8</accession>
<keyword evidence="3 6" id="KW-0560">Oxidoreductase</keyword>
<evidence type="ECO:0000313" key="7">
    <source>
        <dbReference type="EMBL" id="WOG92251.1"/>
    </source>
</evidence>
<gene>
    <name evidence="7" type="ORF">DCAR_0311514</name>
</gene>
<dbReference type="PANTHER" id="PTHR47950">
    <property type="entry name" value="CYTOCHROME P450, FAMILY 76, SUBFAMILY C, POLYPEPTIDE 5-RELATED"/>
    <property type="match status" value="1"/>
</dbReference>
<feature type="binding site" description="axial binding residue" evidence="5">
    <location>
        <position position="143"/>
    </location>
    <ligand>
        <name>heme</name>
        <dbReference type="ChEBI" id="CHEBI:30413"/>
    </ligand>
    <ligandPart>
        <name>Fe</name>
        <dbReference type="ChEBI" id="CHEBI:18248"/>
    </ligandPart>
</feature>
<evidence type="ECO:0008006" key="9">
    <source>
        <dbReference type="Google" id="ProtNLM"/>
    </source>
</evidence>
<evidence type="ECO:0000256" key="2">
    <source>
        <dbReference type="ARBA" id="ARBA00022723"/>
    </source>
</evidence>
<dbReference type="InterPro" id="IPR017972">
    <property type="entry name" value="Cyt_P450_CS"/>
</dbReference>
<evidence type="ECO:0000256" key="3">
    <source>
        <dbReference type="ARBA" id="ARBA00023002"/>
    </source>
</evidence>
<dbReference type="PRINTS" id="PR00385">
    <property type="entry name" value="P450"/>
</dbReference>
<dbReference type="PROSITE" id="PS00086">
    <property type="entry name" value="CYTOCHROME_P450"/>
    <property type="match status" value="1"/>
</dbReference>
<dbReference type="GO" id="GO:0005506">
    <property type="term" value="F:iron ion binding"/>
    <property type="evidence" value="ECO:0007669"/>
    <property type="project" value="InterPro"/>
</dbReference>
<dbReference type="Pfam" id="PF00067">
    <property type="entry name" value="p450"/>
    <property type="match status" value="1"/>
</dbReference>
<dbReference type="GO" id="GO:0020037">
    <property type="term" value="F:heme binding"/>
    <property type="evidence" value="ECO:0007669"/>
    <property type="project" value="InterPro"/>
</dbReference>
<proteinExistence type="inferred from homology"/>
<dbReference type="AlphaFoldDB" id="A0AAF1ATV8"/>
<keyword evidence="8" id="KW-1185">Reference proteome</keyword>
<dbReference type="InterPro" id="IPR001128">
    <property type="entry name" value="Cyt_P450"/>
</dbReference>
<protein>
    <recommendedName>
        <fullName evidence="9">Cytochrome P450</fullName>
    </recommendedName>
</protein>
<evidence type="ECO:0000256" key="4">
    <source>
        <dbReference type="ARBA" id="ARBA00023004"/>
    </source>
</evidence>
<keyword evidence="5 6" id="KW-0349">Heme</keyword>
<dbReference type="Gene3D" id="1.10.630.10">
    <property type="entry name" value="Cytochrome P450"/>
    <property type="match status" value="1"/>
</dbReference>
<name>A0AAF1ATV8_DAUCS</name>
<evidence type="ECO:0000313" key="8">
    <source>
        <dbReference type="Proteomes" id="UP000077755"/>
    </source>
</evidence>
<dbReference type="EMBL" id="CP093345">
    <property type="protein sequence ID" value="WOG92251.1"/>
    <property type="molecule type" value="Genomic_DNA"/>
</dbReference>
<dbReference type="InterPro" id="IPR002401">
    <property type="entry name" value="Cyt_P450_E_grp-I"/>
</dbReference>
<organism evidence="7 8">
    <name type="scientific">Daucus carota subsp. sativus</name>
    <name type="common">Carrot</name>
    <dbReference type="NCBI Taxonomy" id="79200"/>
    <lineage>
        <taxon>Eukaryota</taxon>
        <taxon>Viridiplantae</taxon>
        <taxon>Streptophyta</taxon>
        <taxon>Embryophyta</taxon>
        <taxon>Tracheophyta</taxon>
        <taxon>Spermatophyta</taxon>
        <taxon>Magnoliopsida</taxon>
        <taxon>eudicotyledons</taxon>
        <taxon>Gunneridae</taxon>
        <taxon>Pentapetalae</taxon>
        <taxon>asterids</taxon>
        <taxon>campanulids</taxon>
        <taxon>Apiales</taxon>
        <taxon>Apiaceae</taxon>
        <taxon>Apioideae</taxon>
        <taxon>Scandiceae</taxon>
        <taxon>Daucinae</taxon>
        <taxon>Daucus</taxon>
        <taxon>Daucus sect. Daucus</taxon>
    </lineage>
</organism>
<comment type="cofactor">
    <cofactor evidence="5">
        <name>heme</name>
        <dbReference type="ChEBI" id="CHEBI:30413"/>
    </cofactor>
</comment>
<evidence type="ECO:0000256" key="1">
    <source>
        <dbReference type="ARBA" id="ARBA00010617"/>
    </source>
</evidence>
<dbReference type="GO" id="GO:0016705">
    <property type="term" value="F:oxidoreductase activity, acting on paired donors, with incorporation or reduction of molecular oxygen"/>
    <property type="evidence" value="ECO:0007669"/>
    <property type="project" value="InterPro"/>
</dbReference>
<reference evidence="7" key="2">
    <citation type="submission" date="2022-03" db="EMBL/GenBank/DDBJ databases">
        <title>Draft title - Genomic analysis of global carrot germplasm unveils the trajectory of domestication and the origin of high carotenoid orange carrot.</title>
        <authorList>
            <person name="Iorizzo M."/>
            <person name="Ellison S."/>
            <person name="Senalik D."/>
            <person name="Macko-Podgorni A."/>
            <person name="Grzebelus D."/>
            <person name="Bostan H."/>
            <person name="Rolling W."/>
            <person name="Curaba J."/>
            <person name="Simon P."/>
        </authorList>
    </citation>
    <scope>NUCLEOTIDE SEQUENCE</scope>
    <source>
        <tissue evidence="7">Leaf</tissue>
    </source>
</reference>
<evidence type="ECO:0000256" key="6">
    <source>
        <dbReference type="RuleBase" id="RU000461"/>
    </source>
</evidence>
<dbReference type="InterPro" id="IPR036396">
    <property type="entry name" value="Cyt_P450_sf"/>
</dbReference>
<dbReference type="FunFam" id="1.10.630.10:FF:000163">
    <property type="entry name" value="Geraniol 8-hydroxylase"/>
    <property type="match status" value="1"/>
</dbReference>
<keyword evidence="2 5" id="KW-0479">Metal-binding</keyword>
<dbReference type="PANTHER" id="PTHR47950:SF15">
    <property type="entry name" value="CYTOCHROME P450"/>
    <property type="match status" value="1"/>
</dbReference>
<dbReference type="Proteomes" id="UP000077755">
    <property type="component" value="Chromosome 3"/>
</dbReference>
<dbReference type="PRINTS" id="PR00463">
    <property type="entry name" value="EP450I"/>
</dbReference>